<feature type="domain" description="Enoyl reductase (ER)" evidence="3">
    <location>
        <begin position="10"/>
        <end position="342"/>
    </location>
</feature>
<dbReference type="EMBL" id="AMGV01000002">
    <property type="protein sequence ID" value="KEF61784.1"/>
    <property type="molecule type" value="Genomic_DNA"/>
</dbReference>
<dbReference type="OrthoDB" id="9992527at2759"/>
<evidence type="ECO:0000256" key="1">
    <source>
        <dbReference type="ARBA" id="ARBA00008072"/>
    </source>
</evidence>
<keyword evidence="5" id="KW-1185">Reference proteome</keyword>
<reference evidence="4 5" key="1">
    <citation type="submission" date="2013-03" db="EMBL/GenBank/DDBJ databases">
        <title>The Genome Sequence of Exophiala aquamarina CBS 119918.</title>
        <authorList>
            <consortium name="The Broad Institute Genomics Platform"/>
            <person name="Cuomo C."/>
            <person name="de Hoog S."/>
            <person name="Gorbushina A."/>
            <person name="Walker B."/>
            <person name="Young S.K."/>
            <person name="Zeng Q."/>
            <person name="Gargeya S."/>
            <person name="Fitzgerald M."/>
            <person name="Haas B."/>
            <person name="Abouelleil A."/>
            <person name="Allen A.W."/>
            <person name="Alvarado L."/>
            <person name="Arachchi H.M."/>
            <person name="Berlin A.M."/>
            <person name="Chapman S.B."/>
            <person name="Gainer-Dewar J."/>
            <person name="Goldberg J."/>
            <person name="Griggs A."/>
            <person name="Gujja S."/>
            <person name="Hansen M."/>
            <person name="Howarth C."/>
            <person name="Imamovic A."/>
            <person name="Ireland A."/>
            <person name="Larimer J."/>
            <person name="McCowan C."/>
            <person name="Murphy C."/>
            <person name="Pearson M."/>
            <person name="Poon T.W."/>
            <person name="Priest M."/>
            <person name="Roberts A."/>
            <person name="Saif S."/>
            <person name="Shea T."/>
            <person name="Sisk P."/>
            <person name="Sykes S."/>
            <person name="Wortman J."/>
            <person name="Nusbaum C."/>
            <person name="Birren B."/>
        </authorList>
    </citation>
    <scope>NUCLEOTIDE SEQUENCE [LARGE SCALE GENOMIC DNA]</scope>
    <source>
        <strain evidence="4 5">CBS 119918</strain>
    </source>
</reference>
<sequence length="347" mass="36889">MKGVVFTAVGAEPKVVDDLPVPVPGPDQVLVKSIWTAINPVDAFMSQYGLLVVDWPLVLGVDAAGVITDCGNEATEKYGLEAGDEVFGCTRLGSKGYSAGQQYFLMDARVTIPKPKNISLVEAATLGVGVETACLGLFEGLKIAFPDPKNLPSASDEWVVILGGASSVGKAAIQIAKACGYNVVASCSDKSSSVVKELGAVPFDYKVPLEQQVKEVLDITSGRASRVYDAVGSDDPAICKELFKATQATDKRFATTNDWNPAIEDFEGGTTYKVKLGEVGRPEGKELNDNIEKYIPLIVTLIETDQLKPSEYEVIGQGGFDDAVKAYHHQVSGAGGSRKVLVKIQDP</sequence>
<comment type="caution">
    <text evidence="4">The sequence shown here is derived from an EMBL/GenBank/DDBJ whole genome shotgun (WGS) entry which is preliminary data.</text>
</comment>
<evidence type="ECO:0000313" key="5">
    <source>
        <dbReference type="Proteomes" id="UP000027920"/>
    </source>
</evidence>
<dbReference type="GO" id="GO:0016651">
    <property type="term" value="F:oxidoreductase activity, acting on NAD(P)H"/>
    <property type="evidence" value="ECO:0007669"/>
    <property type="project" value="InterPro"/>
</dbReference>
<name>A0A072PNZ8_9EURO</name>
<dbReference type="HOGENOM" id="CLU_026673_16_5_1"/>
<evidence type="ECO:0000313" key="4">
    <source>
        <dbReference type="EMBL" id="KEF61784.1"/>
    </source>
</evidence>
<dbReference type="InterPro" id="IPR036291">
    <property type="entry name" value="NAD(P)-bd_dom_sf"/>
</dbReference>
<dbReference type="InterPro" id="IPR020843">
    <property type="entry name" value="ER"/>
</dbReference>
<dbReference type="RefSeq" id="XP_013264374.1">
    <property type="nucleotide sequence ID" value="XM_013408920.1"/>
</dbReference>
<gene>
    <name evidence="4" type="ORF">A1O9_03354</name>
</gene>
<dbReference type="InterPro" id="IPR013154">
    <property type="entry name" value="ADH-like_N"/>
</dbReference>
<accession>A0A072PNZ8</accession>
<dbReference type="SMART" id="SM00829">
    <property type="entry name" value="PKS_ER"/>
    <property type="match status" value="1"/>
</dbReference>
<evidence type="ECO:0000259" key="3">
    <source>
        <dbReference type="SMART" id="SM00829"/>
    </source>
</evidence>
<dbReference type="GeneID" id="25278290"/>
<proteinExistence type="inferred from homology"/>
<dbReference type="VEuPathDB" id="FungiDB:A1O9_03354"/>
<dbReference type="Gene3D" id="3.90.180.10">
    <property type="entry name" value="Medium-chain alcohol dehydrogenases, catalytic domain"/>
    <property type="match status" value="1"/>
</dbReference>
<dbReference type="PANTHER" id="PTHR45348">
    <property type="entry name" value="HYPOTHETICAL OXIDOREDUCTASE (EUROFUNG)"/>
    <property type="match status" value="1"/>
</dbReference>
<dbReference type="InterPro" id="IPR011032">
    <property type="entry name" value="GroES-like_sf"/>
</dbReference>
<evidence type="ECO:0000256" key="2">
    <source>
        <dbReference type="ARBA" id="ARBA00023002"/>
    </source>
</evidence>
<organism evidence="4 5">
    <name type="scientific">Exophiala aquamarina CBS 119918</name>
    <dbReference type="NCBI Taxonomy" id="1182545"/>
    <lineage>
        <taxon>Eukaryota</taxon>
        <taxon>Fungi</taxon>
        <taxon>Dikarya</taxon>
        <taxon>Ascomycota</taxon>
        <taxon>Pezizomycotina</taxon>
        <taxon>Eurotiomycetes</taxon>
        <taxon>Chaetothyriomycetidae</taxon>
        <taxon>Chaetothyriales</taxon>
        <taxon>Herpotrichiellaceae</taxon>
        <taxon>Exophiala</taxon>
    </lineage>
</organism>
<dbReference type="CDD" id="cd08249">
    <property type="entry name" value="enoyl_reductase_like"/>
    <property type="match status" value="1"/>
</dbReference>
<keyword evidence="2" id="KW-0560">Oxidoreductase</keyword>
<dbReference type="Gene3D" id="3.40.50.720">
    <property type="entry name" value="NAD(P)-binding Rossmann-like Domain"/>
    <property type="match status" value="1"/>
</dbReference>
<protein>
    <recommendedName>
        <fullName evidence="3">Enoyl reductase (ER) domain-containing protein</fullName>
    </recommendedName>
</protein>
<dbReference type="SUPFAM" id="SSF51735">
    <property type="entry name" value="NAD(P)-binding Rossmann-fold domains"/>
    <property type="match status" value="1"/>
</dbReference>
<comment type="similarity">
    <text evidence="1">Belongs to the zinc-containing alcohol dehydrogenase family.</text>
</comment>
<dbReference type="Pfam" id="PF08240">
    <property type="entry name" value="ADH_N"/>
    <property type="match status" value="1"/>
</dbReference>
<dbReference type="AlphaFoldDB" id="A0A072PNZ8"/>
<dbReference type="STRING" id="1182545.A0A072PNZ8"/>
<dbReference type="InterPro" id="IPR047122">
    <property type="entry name" value="Trans-enoyl_RdTase-like"/>
</dbReference>
<dbReference type="SUPFAM" id="SSF50129">
    <property type="entry name" value="GroES-like"/>
    <property type="match status" value="1"/>
</dbReference>
<dbReference type="Proteomes" id="UP000027920">
    <property type="component" value="Unassembled WGS sequence"/>
</dbReference>
<dbReference type="PANTHER" id="PTHR45348:SF2">
    <property type="entry name" value="ZINC-TYPE ALCOHOL DEHYDROGENASE-LIKE PROTEIN C2E1P3.01"/>
    <property type="match status" value="1"/>
</dbReference>